<keyword evidence="2" id="KW-0813">Transport</keyword>
<evidence type="ECO:0000313" key="7">
    <source>
        <dbReference type="Proteomes" id="UP001596417"/>
    </source>
</evidence>
<dbReference type="SUPFAM" id="SSF52540">
    <property type="entry name" value="P-loop containing nucleoside triphosphate hydrolases"/>
    <property type="match status" value="1"/>
</dbReference>
<evidence type="ECO:0000256" key="3">
    <source>
        <dbReference type="ARBA" id="ARBA00022741"/>
    </source>
</evidence>
<dbReference type="PANTHER" id="PTHR43335:SF4">
    <property type="entry name" value="ABC TRANSPORTER, ATP-BINDING PROTEIN"/>
    <property type="match status" value="1"/>
</dbReference>
<accession>A0ABD5YPE1</accession>
<dbReference type="PROSITE" id="PS50893">
    <property type="entry name" value="ABC_TRANSPORTER_2"/>
    <property type="match status" value="1"/>
</dbReference>
<dbReference type="PROSITE" id="PS00211">
    <property type="entry name" value="ABC_TRANSPORTER_1"/>
    <property type="match status" value="1"/>
</dbReference>
<evidence type="ECO:0000259" key="5">
    <source>
        <dbReference type="PROSITE" id="PS50893"/>
    </source>
</evidence>
<evidence type="ECO:0000256" key="4">
    <source>
        <dbReference type="ARBA" id="ARBA00022840"/>
    </source>
</evidence>
<dbReference type="PANTHER" id="PTHR43335">
    <property type="entry name" value="ABC TRANSPORTER, ATP-BINDING PROTEIN"/>
    <property type="match status" value="1"/>
</dbReference>
<evidence type="ECO:0000313" key="6">
    <source>
        <dbReference type="EMBL" id="MFC7190762.1"/>
    </source>
</evidence>
<gene>
    <name evidence="6" type="ORF">ACFQL7_13565</name>
</gene>
<dbReference type="RefSeq" id="WP_390205804.1">
    <property type="nucleotide sequence ID" value="NZ_JBHTAX010000001.1"/>
</dbReference>
<dbReference type="InterPro" id="IPR003593">
    <property type="entry name" value="AAA+_ATPase"/>
</dbReference>
<evidence type="ECO:0000256" key="1">
    <source>
        <dbReference type="ARBA" id="ARBA00005417"/>
    </source>
</evidence>
<dbReference type="InterPro" id="IPR017871">
    <property type="entry name" value="ABC_transporter-like_CS"/>
</dbReference>
<organism evidence="6 7">
    <name type="scientific">Halocatena marina</name>
    <dbReference type="NCBI Taxonomy" id="2934937"/>
    <lineage>
        <taxon>Archaea</taxon>
        <taxon>Methanobacteriati</taxon>
        <taxon>Methanobacteriota</taxon>
        <taxon>Stenosarchaea group</taxon>
        <taxon>Halobacteria</taxon>
        <taxon>Halobacteriales</taxon>
        <taxon>Natronomonadaceae</taxon>
        <taxon>Halocatena</taxon>
    </lineage>
</organism>
<evidence type="ECO:0000256" key="2">
    <source>
        <dbReference type="ARBA" id="ARBA00022448"/>
    </source>
</evidence>
<sequence>MSTQNAIEMVALTKRFGSVTAVDGVDLAVRSGSVFGLLGPNGAGKSTMIDLVLGLKTPTEGQVSVFGTNMTSDPRPARHRIGVLPEQYDVYDGMSGREHIRTFLRLKDADDDPERLCDAVGLSGKACDRPAGDYSKGMQQRLVLATALAGDPDLLILDEPTSGLDPEELRSFESVSATVPPMAQRSFSATGSLRSRQSVIALESSTTVVSFQSMMSMRSPTGPVARNGFDCSSMMHRLRSSSNECDQSMTSGTSPRTVIHCRWTAPLRRRKPT</sequence>
<reference evidence="6 7" key="1">
    <citation type="journal article" date="2019" name="Int. J. Syst. Evol. Microbiol.">
        <title>The Global Catalogue of Microorganisms (GCM) 10K type strain sequencing project: providing services to taxonomists for standard genome sequencing and annotation.</title>
        <authorList>
            <consortium name="The Broad Institute Genomics Platform"/>
            <consortium name="The Broad Institute Genome Sequencing Center for Infectious Disease"/>
            <person name="Wu L."/>
            <person name="Ma J."/>
        </authorList>
    </citation>
    <scope>NUCLEOTIDE SEQUENCE [LARGE SCALE GENOMIC DNA]</scope>
    <source>
        <strain evidence="6 7">RDMS1</strain>
    </source>
</reference>
<dbReference type="GO" id="GO:0005524">
    <property type="term" value="F:ATP binding"/>
    <property type="evidence" value="ECO:0007669"/>
    <property type="project" value="UniProtKB-KW"/>
</dbReference>
<dbReference type="CDD" id="cd03230">
    <property type="entry name" value="ABC_DR_subfamily_A"/>
    <property type="match status" value="1"/>
</dbReference>
<comment type="similarity">
    <text evidence="1">Belongs to the ABC transporter superfamily.</text>
</comment>
<keyword evidence="4 6" id="KW-0067">ATP-binding</keyword>
<dbReference type="Proteomes" id="UP001596417">
    <property type="component" value="Unassembled WGS sequence"/>
</dbReference>
<dbReference type="InterPro" id="IPR027417">
    <property type="entry name" value="P-loop_NTPase"/>
</dbReference>
<dbReference type="Pfam" id="PF00005">
    <property type="entry name" value="ABC_tran"/>
    <property type="match status" value="1"/>
</dbReference>
<proteinExistence type="inferred from homology"/>
<protein>
    <submittedName>
        <fullName evidence="6">ABC transporter ATP-binding protein</fullName>
    </submittedName>
</protein>
<dbReference type="SMART" id="SM00382">
    <property type="entry name" value="AAA"/>
    <property type="match status" value="1"/>
</dbReference>
<dbReference type="Gene3D" id="3.40.50.300">
    <property type="entry name" value="P-loop containing nucleotide triphosphate hydrolases"/>
    <property type="match status" value="1"/>
</dbReference>
<dbReference type="AlphaFoldDB" id="A0ABD5YPE1"/>
<comment type="caution">
    <text evidence="6">The sequence shown here is derived from an EMBL/GenBank/DDBJ whole genome shotgun (WGS) entry which is preliminary data.</text>
</comment>
<dbReference type="EMBL" id="JBHTAX010000001">
    <property type="protein sequence ID" value="MFC7190762.1"/>
    <property type="molecule type" value="Genomic_DNA"/>
</dbReference>
<dbReference type="InterPro" id="IPR003439">
    <property type="entry name" value="ABC_transporter-like_ATP-bd"/>
</dbReference>
<feature type="domain" description="ABC transporter" evidence="5">
    <location>
        <begin position="7"/>
        <end position="238"/>
    </location>
</feature>
<keyword evidence="7" id="KW-1185">Reference proteome</keyword>
<name>A0ABD5YPE1_9EURY</name>
<keyword evidence="3" id="KW-0547">Nucleotide-binding</keyword>